<dbReference type="GO" id="GO:0003677">
    <property type="term" value="F:DNA binding"/>
    <property type="evidence" value="ECO:0007669"/>
    <property type="project" value="InterPro"/>
</dbReference>
<dbReference type="SMART" id="SM00850">
    <property type="entry name" value="LytTR"/>
    <property type="match status" value="1"/>
</dbReference>
<dbReference type="OrthoDB" id="9787344at2"/>
<dbReference type="Pfam" id="PF04397">
    <property type="entry name" value="LytTR"/>
    <property type="match status" value="1"/>
</dbReference>
<dbReference type="Proteomes" id="UP000189739">
    <property type="component" value="Unassembled WGS sequence"/>
</dbReference>
<dbReference type="RefSeq" id="WP_078347349.1">
    <property type="nucleotide sequence ID" value="NZ_MBTF01000005.1"/>
</dbReference>
<comment type="caution">
    <text evidence="4">The sequence shown here is derived from an EMBL/GenBank/DDBJ whole genome shotgun (WGS) entry which is preliminary data.</text>
</comment>
<dbReference type="Gene3D" id="2.40.50.1020">
    <property type="entry name" value="LytTr DNA-binding domain"/>
    <property type="match status" value="1"/>
</dbReference>
<evidence type="ECO:0000256" key="2">
    <source>
        <dbReference type="SAM" id="Phobius"/>
    </source>
</evidence>
<dbReference type="InterPro" id="IPR007492">
    <property type="entry name" value="LytTR_DNA-bd_dom"/>
</dbReference>
<evidence type="ECO:0000313" key="4">
    <source>
        <dbReference type="EMBL" id="OOQ60648.1"/>
    </source>
</evidence>
<evidence type="ECO:0000259" key="3">
    <source>
        <dbReference type="PROSITE" id="PS50930"/>
    </source>
</evidence>
<keyword evidence="2" id="KW-0812">Transmembrane</keyword>
<dbReference type="STRING" id="1792845.BC343_23925"/>
<evidence type="ECO:0000256" key="1">
    <source>
        <dbReference type="SAM" id="Coils"/>
    </source>
</evidence>
<gene>
    <name evidence="4" type="ORF">BC343_23925</name>
</gene>
<proteinExistence type="predicted"/>
<keyword evidence="5" id="KW-1185">Reference proteome</keyword>
<protein>
    <recommendedName>
        <fullName evidence="3">HTH LytTR-type domain-containing protein</fullName>
    </recommendedName>
</protein>
<feature type="domain" description="HTH LytTR-type" evidence="3">
    <location>
        <begin position="114"/>
        <end position="207"/>
    </location>
</feature>
<accession>A0A1S9PJ93</accession>
<dbReference type="AlphaFoldDB" id="A0A1S9PJ93"/>
<evidence type="ECO:0000313" key="5">
    <source>
        <dbReference type="Proteomes" id="UP000189739"/>
    </source>
</evidence>
<dbReference type="PROSITE" id="PS50930">
    <property type="entry name" value="HTH_LYTTR"/>
    <property type="match status" value="1"/>
</dbReference>
<feature type="transmembrane region" description="Helical" evidence="2">
    <location>
        <begin position="6"/>
        <end position="39"/>
    </location>
</feature>
<name>A0A1S9PJ93_9SPHI</name>
<dbReference type="EMBL" id="MBTF01000005">
    <property type="protein sequence ID" value="OOQ60648.1"/>
    <property type="molecule type" value="Genomic_DNA"/>
</dbReference>
<organism evidence="4 5">
    <name type="scientific">Mucilaginibacter pedocola</name>
    <dbReference type="NCBI Taxonomy" id="1792845"/>
    <lineage>
        <taxon>Bacteria</taxon>
        <taxon>Pseudomonadati</taxon>
        <taxon>Bacteroidota</taxon>
        <taxon>Sphingobacteriia</taxon>
        <taxon>Sphingobacteriales</taxon>
        <taxon>Sphingobacteriaceae</taxon>
        <taxon>Mucilaginibacter</taxon>
    </lineage>
</organism>
<sequence>MKKILLAVYALATFIIIALHSQTIPFILMMVFILLASVFYYRQKKRQQNEFNELTLQKDAATLQLQHMNKQPDSQVLFSALAGIQSQIIQNEISKFATKPAPRVALPLFNETRYVAVNDIVRCEADNTYTKFMLIGGEEILVSKTLKEYTDVLSEHLFVRTHQSHLVNTFHVKSWLREDGGSLLLNDGTKIPVSKLNRDKVKEILKT</sequence>
<reference evidence="4 5" key="1">
    <citation type="submission" date="2016-07" db="EMBL/GenBank/DDBJ databases">
        <title>Genomic analysis of zinc-resistant bacterium Mucilaginibacter pedocola TBZ30.</title>
        <authorList>
            <person name="Huang J."/>
            <person name="Tang J."/>
        </authorList>
    </citation>
    <scope>NUCLEOTIDE SEQUENCE [LARGE SCALE GENOMIC DNA]</scope>
    <source>
        <strain evidence="4 5">TBZ30</strain>
    </source>
</reference>
<keyword evidence="2" id="KW-0472">Membrane</keyword>
<keyword evidence="1" id="KW-0175">Coiled coil</keyword>
<keyword evidence="2" id="KW-1133">Transmembrane helix</keyword>
<feature type="coiled-coil region" evidence="1">
    <location>
        <begin position="44"/>
        <end position="71"/>
    </location>
</feature>